<keyword evidence="2" id="KW-1185">Reference proteome</keyword>
<sequence>MFVQEVPPSISPPSSTQFAHVHVLVINDLTSISLGALLVSLCDPLATTMVWVIPYRAGSITEEYGPNPIIIIIIQHNPKQECNCFLLRHLRACPLWIDTPEIVFRIPIPFPLSLP</sequence>
<dbReference type="AlphaFoldDB" id="A0AAN9FSL1"/>
<name>A0AAN9FSL1_CLITE</name>
<proteinExistence type="predicted"/>
<protein>
    <submittedName>
        <fullName evidence="1">Uncharacterized protein</fullName>
    </submittedName>
</protein>
<organism evidence="1 2">
    <name type="scientific">Clitoria ternatea</name>
    <name type="common">Butterfly pea</name>
    <dbReference type="NCBI Taxonomy" id="43366"/>
    <lineage>
        <taxon>Eukaryota</taxon>
        <taxon>Viridiplantae</taxon>
        <taxon>Streptophyta</taxon>
        <taxon>Embryophyta</taxon>
        <taxon>Tracheophyta</taxon>
        <taxon>Spermatophyta</taxon>
        <taxon>Magnoliopsida</taxon>
        <taxon>eudicotyledons</taxon>
        <taxon>Gunneridae</taxon>
        <taxon>Pentapetalae</taxon>
        <taxon>rosids</taxon>
        <taxon>fabids</taxon>
        <taxon>Fabales</taxon>
        <taxon>Fabaceae</taxon>
        <taxon>Papilionoideae</taxon>
        <taxon>50 kb inversion clade</taxon>
        <taxon>NPAAA clade</taxon>
        <taxon>indigoferoid/millettioid clade</taxon>
        <taxon>Phaseoleae</taxon>
        <taxon>Clitoria</taxon>
    </lineage>
</organism>
<accession>A0AAN9FSL1</accession>
<comment type="caution">
    <text evidence="1">The sequence shown here is derived from an EMBL/GenBank/DDBJ whole genome shotgun (WGS) entry which is preliminary data.</text>
</comment>
<dbReference type="Proteomes" id="UP001359559">
    <property type="component" value="Unassembled WGS sequence"/>
</dbReference>
<reference evidence="1 2" key="1">
    <citation type="submission" date="2024-01" db="EMBL/GenBank/DDBJ databases">
        <title>The genomes of 5 underutilized Papilionoideae crops provide insights into root nodulation and disease resistance.</title>
        <authorList>
            <person name="Yuan L."/>
        </authorList>
    </citation>
    <scope>NUCLEOTIDE SEQUENCE [LARGE SCALE GENOMIC DNA]</scope>
    <source>
        <strain evidence="1">LY-2023</strain>
        <tissue evidence="1">Leaf</tissue>
    </source>
</reference>
<evidence type="ECO:0000313" key="1">
    <source>
        <dbReference type="EMBL" id="KAK7278308.1"/>
    </source>
</evidence>
<evidence type="ECO:0000313" key="2">
    <source>
        <dbReference type="Proteomes" id="UP001359559"/>
    </source>
</evidence>
<dbReference type="EMBL" id="JAYKXN010000006">
    <property type="protein sequence ID" value="KAK7278308.1"/>
    <property type="molecule type" value="Genomic_DNA"/>
</dbReference>
<gene>
    <name evidence="1" type="ORF">RJT34_23334</name>
</gene>